<reference evidence="2" key="1">
    <citation type="submission" date="2016-01" db="EMBL/GenBank/DDBJ databases">
        <title>Complete genome of Planococcus rifietoensis type strain M8.</title>
        <authorList>
            <person name="See-Too W.S."/>
        </authorList>
    </citation>
    <scope>NUCLEOTIDE SEQUENCE [LARGE SCALE GENOMIC DNA]</scope>
    <source>
        <strain evidence="2">M8</strain>
    </source>
</reference>
<dbReference type="STRING" id="200991.AUC31_15930"/>
<evidence type="ECO:0000313" key="2">
    <source>
        <dbReference type="EMBL" id="ALS76605.1"/>
    </source>
</evidence>
<sequence length="258" mass="27595">MAAVEKTINELIGESSGHVSVAVKFRSSRVYINSGDTMRAASTIKLALLFEACRQIANGTLSGGQKIAFGGKPTGGAGVLDHLPSLKELALWDVLTLMIIVSDNAASNAVLELLGKETVNKACSDLGLNNTKIERHFMDFEAAEKGLDNRTSASDMIRLMEAFAMPGVLPERERKRAMEILGNQQSRKLTGAIEEDEVQFYGKSGELAGLQADVGVFGEGENVAIAAVFVEGAGNPLEAYHLIANIGFLIHQQMKSVT</sequence>
<dbReference type="SUPFAM" id="SSF56601">
    <property type="entry name" value="beta-lactamase/transpeptidase-like"/>
    <property type="match status" value="1"/>
</dbReference>
<dbReference type="Pfam" id="PF13354">
    <property type="entry name" value="Beta-lactamase2"/>
    <property type="match status" value="1"/>
</dbReference>
<protein>
    <recommendedName>
        <fullName evidence="1">Beta-lactamase class A catalytic domain-containing protein</fullName>
    </recommendedName>
</protein>
<dbReference type="KEGG" id="prt:AUC31_15930"/>
<proteinExistence type="predicted"/>
<dbReference type="PANTHER" id="PTHR35333">
    <property type="entry name" value="BETA-LACTAMASE"/>
    <property type="match status" value="1"/>
</dbReference>
<dbReference type="Proteomes" id="UP000067683">
    <property type="component" value="Chromosome"/>
</dbReference>
<organism evidence="2 3">
    <name type="scientific">Planococcus rifietoensis</name>
    <dbReference type="NCBI Taxonomy" id="200991"/>
    <lineage>
        <taxon>Bacteria</taxon>
        <taxon>Bacillati</taxon>
        <taxon>Bacillota</taxon>
        <taxon>Bacilli</taxon>
        <taxon>Bacillales</taxon>
        <taxon>Caryophanaceae</taxon>
        <taxon>Planococcus</taxon>
    </lineage>
</organism>
<dbReference type="GO" id="GO:0046677">
    <property type="term" value="P:response to antibiotic"/>
    <property type="evidence" value="ECO:0007669"/>
    <property type="project" value="InterPro"/>
</dbReference>
<dbReference type="InterPro" id="IPR012338">
    <property type="entry name" value="Beta-lactam/transpept-like"/>
</dbReference>
<dbReference type="GO" id="GO:0030655">
    <property type="term" value="P:beta-lactam antibiotic catabolic process"/>
    <property type="evidence" value="ECO:0007669"/>
    <property type="project" value="InterPro"/>
</dbReference>
<evidence type="ECO:0000313" key="3">
    <source>
        <dbReference type="Proteomes" id="UP000067683"/>
    </source>
</evidence>
<dbReference type="EMBL" id="CP013659">
    <property type="protein sequence ID" value="ALS76605.1"/>
    <property type="molecule type" value="Genomic_DNA"/>
</dbReference>
<keyword evidence="3" id="KW-1185">Reference proteome</keyword>
<gene>
    <name evidence="2" type="ORF">AUC31_15930</name>
</gene>
<dbReference type="GO" id="GO:0008800">
    <property type="term" value="F:beta-lactamase activity"/>
    <property type="evidence" value="ECO:0007669"/>
    <property type="project" value="InterPro"/>
</dbReference>
<evidence type="ECO:0000259" key="1">
    <source>
        <dbReference type="Pfam" id="PF13354"/>
    </source>
</evidence>
<accession>A0A0U2YUU1</accession>
<dbReference type="InterPro" id="IPR000871">
    <property type="entry name" value="Beta-lactam_class-A"/>
</dbReference>
<dbReference type="PANTHER" id="PTHR35333:SF3">
    <property type="entry name" value="BETA-LACTAMASE-TYPE TRANSPEPTIDASE FOLD CONTAINING PROTEIN"/>
    <property type="match status" value="1"/>
</dbReference>
<feature type="domain" description="Beta-lactamase class A catalytic" evidence="1">
    <location>
        <begin position="28"/>
        <end position="229"/>
    </location>
</feature>
<name>A0A0U2YUU1_9BACL</name>
<dbReference type="Gene3D" id="3.40.710.10">
    <property type="entry name" value="DD-peptidase/beta-lactamase superfamily"/>
    <property type="match status" value="1"/>
</dbReference>
<dbReference type="AlphaFoldDB" id="A0A0U2YUU1"/>
<dbReference type="InterPro" id="IPR045155">
    <property type="entry name" value="Beta-lactam_cat"/>
</dbReference>